<gene>
    <name evidence="1" type="ORF">FJK96_18015</name>
</gene>
<evidence type="ECO:0000313" key="2">
    <source>
        <dbReference type="Proteomes" id="UP000317728"/>
    </source>
</evidence>
<evidence type="ECO:0008006" key="3">
    <source>
        <dbReference type="Google" id="ProtNLM"/>
    </source>
</evidence>
<dbReference type="EMBL" id="CP041150">
    <property type="protein sequence ID" value="QDF71861.1"/>
    <property type="molecule type" value="Genomic_DNA"/>
</dbReference>
<evidence type="ECO:0000313" key="1">
    <source>
        <dbReference type="EMBL" id="QDF71861.1"/>
    </source>
</evidence>
<sequence>MMAVTDPMPMEPVYLGEHPALLKFYAMVRNPGDPPGIGGTFTLLGPDGVVTLEAIKGDKGDDGLPGKAVIWQDSSITDPADLPTNLDETDTNRAWWINNMAHVWIGTDWLVRPMGWAGPPGVTPRLTMSGESVGPTAPFEAIPSGTPEDPHIHLKVPTLKGDTGDNARILDAGDFHTPAGGTQVGQALVIRAGGGITSQDINPMAGELYSVPEQLFTNYSPGGSANRQQIATFTVPPYEIDVVPRVSGHLIWKRELFSSAQVIVEARLGDPATGTLLSRSLFSGMNMDGLTQMAEANFGAHTSDAGSPSRAFAPGTNVGRIVAGSTGAQATIYFSLVKIGGSGAYSFNNAGAQADIVVLPAS</sequence>
<dbReference type="Proteomes" id="UP000317728">
    <property type="component" value="Chromosome"/>
</dbReference>
<reference evidence="1 2" key="1">
    <citation type="submission" date="2019-06" db="EMBL/GenBank/DDBJ databases">
        <title>Whole geneome sequnce of Mycobacteroides chelonae M77 isolated from bovine milk from Meghalaya, India.</title>
        <authorList>
            <person name="Vise E."/>
            <person name="Das S."/>
            <person name="Garg A."/>
            <person name="Ghatak S."/>
            <person name="Shakuntala I."/>
            <person name="Milton A.A.P."/>
            <person name="Karam A."/>
            <person name="Sanjukta R."/>
            <person name="Puro K."/>
            <person name="Sen A."/>
        </authorList>
    </citation>
    <scope>NUCLEOTIDE SEQUENCE [LARGE SCALE GENOMIC DNA]</scope>
    <source>
        <strain evidence="1 2">M77</strain>
    </source>
</reference>
<accession>A0AB73U4X2</accession>
<organism evidence="1 2">
    <name type="scientific">Mycobacteroides chelonae</name>
    <name type="common">Mycobacterium chelonae</name>
    <dbReference type="NCBI Taxonomy" id="1774"/>
    <lineage>
        <taxon>Bacteria</taxon>
        <taxon>Bacillati</taxon>
        <taxon>Actinomycetota</taxon>
        <taxon>Actinomycetes</taxon>
        <taxon>Mycobacteriales</taxon>
        <taxon>Mycobacteriaceae</taxon>
        <taxon>Mycobacteroides</taxon>
    </lineage>
</organism>
<proteinExistence type="predicted"/>
<dbReference type="AlphaFoldDB" id="A0AB73U4X2"/>
<name>A0AB73U4X2_MYCCH</name>
<protein>
    <recommendedName>
        <fullName evidence="3">Minor tail protein</fullName>
    </recommendedName>
</protein>
<dbReference type="RefSeq" id="WP_131828580.1">
    <property type="nucleotide sequence ID" value="NZ_CP041150.1"/>
</dbReference>